<organism evidence="1 2">
    <name type="scientific">Ixodes persulcatus</name>
    <name type="common">Taiga tick</name>
    <dbReference type="NCBI Taxonomy" id="34615"/>
    <lineage>
        <taxon>Eukaryota</taxon>
        <taxon>Metazoa</taxon>
        <taxon>Ecdysozoa</taxon>
        <taxon>Arthropoda</taxon>
        <taxon>Chelicerata</taxon>
        <taxon>Arachnida</taxon>
        <taxon>Acari</taxon>
        <taxon>Parasitiformes</taxon>
        <taxon>Ixodida</taxon>
        <taxon>Ixodoidea</taxon>
        <taxon>Ixodidae</taxon>
        <taxon>Ixodinae</taxon>
        <taxon>Ixodes</taxon>
    </lineage>
</organism>
<proteinExistence type="predicted"/>
<keyword evidence="2" id="KW-1185">Reference proteome</keyword>
<reference evidence="1 2" key="1">
    <citation type="journal article" date="2020" name="Cell">
        <title>Large-Scale Comparative Analyses of Tick Genomes Elucidate Their Genetic Diversity and Vector Capacities.</title>
        <authorList>
            <consortium name="Tick Genome and Microbiome Consortium (TIGMIC)"/>
            <person name="Jia N."/>
            <person name="Wang J."/>
            <person name="Shi W."/>
            <person name="Du L."/>
            <person name="Sun Y."/>
            <person name="Zhan W."/>
            <person name="Jiang J.F."/>
            <person name="Wang Q."/>
            <person name="Zhang B."/>
            <person name="Ji P."/>
            <person name="Bell-Sakyi L."/>
            <person name="Cui X.M."/>
            <person name="Yuan T.T."/>
            <person name="Jiang B.G."/>
            <person name="Yang W.F."/>
            <person name="Lam T.T."/>
            <person name="Chang Q.C."/>
            <person name="Ding S.J."/>
            <person name="Wang X.J."/>
            <person name="Zhu J.G."/>
            <person name="Ruan X.D."/>
            <person name="Zhao L."/>
            <person name="Wei J.T."/>
            <person name="Ye R.Z."/>
            <person name="Que T.C."/>
            <person name="Du C.H."/>
            <person name="Zhou Y.H."/>
            <person name="Cheng J.X."/>
            <person name="Dai P.F."/>
            <person name="Guo W.B."/>
            <person name="Han X.H."/>
            <person name="Huang E.J."/>
            <person name="Li L.F."/>
            <person name="Wei W."/>
            <person name="Gao Y.C."/>
            <person name="Liu J.Z."/>
            <person name="Shao H.Z."/>
            <person name="Wang X."/>
            <person name="Wang C.C."/>
            <person name="Yang T.C."/>
            <person name="Huo Q.B."/>
            <person name="Li W."/>
            <person name="Chen H.Y."/>
            <person name="Chen S.E."/>
            <person name="Zhou L.G."/>
            <person name="Ni X.B."/>
            <person name="Tian J.H."/>
            <person name="Sheng Y."/>
            <person name="Liu T."/>
            <person name="Pan Y.S."/>
            <person name="Xia L.Y."/>
            <person name="Li J."/>
            <person name="Zhao F."/>
            <person name="Cao W.C."/>
        </authorList>
    </citation>
    <scope>NUCLEOTIDE SEQUENCE [LARGE SCALE GENOMIC DNA]</scope>
    <source>
        <strain evidence="1">Iper-2018</strain>
    </source>
</reference>
<comment type="caution">
    <text evidence="1">The sequence shown here is derived from an EMBL/GenBank/DDBJ whole genome shotgun (WGS) entry which is preliminary data.</text>
</comment>
<accession>A0AC60R0S4</accession>
<dbReference type="Proteomes" id="UP000805193">
    <property type="component" value="Unassembled WGS sequence"/>
</dbReference>
<sequence>MQHPDAVRSGSSSSSGWAGVRHKAYTVLGASVSVSLAVLGTYLTAAVHPGFLPVPFFALFVLCHVLVHPSTAKSCYFGPPVIRYAMPREFSYEIMVLKAQPDYMTTVPVRKEVPPRPQAPIRVTTNRGAYCAPIVPSFQVPPVAIVVM</sequence>
<gene>
    <name evidence="1" type="ORF">HPB47_013952</name>
</gene>
<name>A0AC60R0S4_IXOPE</name>
<dbReference type="EMBL" id="JABSTQ010002216">
    <property type="protein sequence ID" value="KAG0444298.1"/>
    <property type="molecule type" value="Genomic_DNA"/>
</dbReference>
<evidence type="ECO:0000313" key="2">
    <source>
        <dbReference type="Proteomes" id="UP000805193"/>
    </source>
</evidence>
<evidence type="ECO:0000313" key="1">
    <source>
        <dbReference type="EMBL" id="KAG0444298.1"/>
    </source>
</evidence>
<protein>
    <submittedName>
        <fullName evidence="1">Uncharacterized protein</fullName>
    </submittedName>
</protein>